<comment type="caution">
    <text evidence="2">The sequence shown here is derived from an EMBL/GenBank/DDBJ whole genome shotgun (WGS) entry which is preliminary data.</text>
</comment>
<dbReference type="Proteomes" id="UP001214521">
    <property type="component" value="Unassembled WGS sequence"/>
</dbReference>
<evidence type="ECO:0000259" key="1">
    <source>
        <dbReference type="Pfam" id="PF13438"/>
    </source>
</evidence>
<evidence type="ECO:0000313" key="3">
    <source>
        <dbReference type="Proteomes" id="UP001214521"/>
    </source>
</evidence>
<feature type="domain" description="DUF4113" evidence="1">
    <location>
        <begin position="14"/>
        <end position="52"/>
    </location>
</feature>
<dbReference type="InterPro" id="IPR025188">
    <property type="entry name" value="DUF4113"/>
</dbReference>
<proteinExistence type="predicted"/>
<sequence length="53" mass="6086">MQELNRRVPKVPAMRVVEKANMEFGRGWIGFGSATVAPNSVTKWTMRQEHLSR</sequence>
<gene>
    <name evidence="2" type="ORF">QEK83_000107</name>
</gene>
<dbReference type="EMBL" id="ABLOMU010000001">
    <property type="protein sequence ID" value="EKT4439514.1"/>
    <property type="molecule type" value="Genomic_DNA"/>
</dbReference>
<reference evidence="2" key="1">
    <citation type="submission" date="2022-07" db="EMBL/GenBank/DDBJ databases">
        <authorList>
            <consortium name="Clinical and Environmental Microbiology Branch: Whole genome sequencing antimicrobial resistance pathogens in the healthcare setting"/>
        </authorList>
    </citation>
    <scope>NUCLEOTIDE SEQUENCE</scope>
    <source>
        <strain evidence="2">Stenotrophomonas_maltophilia_2021CK-00905</strain>
    </source>
</reference>
<evidence type="ECO:0000313" key="2">
    <source>
        <dbReference type="EMBL" id="EKT4439514.1"/>
    </source>
</evidence>
<organism evidence="2 3">
    <name type="scientific">Stenotrophomonas maltophilia</name>
    <name type="common">Pseudomonas maltophilia</name>
    <name type="synonym">Xanthomonas maltophilia</name>
    <dbReference type="NCBI Taxonomy" id="40324"/>
    <lineage>
        <taxon>Bacteria</taxon>
        <taxon>Pseudomonadati</taxon>
        <taxon>Pseudomonadota</taxon>
        <taxon>Gammaproteobacteria</taxon>
        <taxon>Lysobacterales</taxon>
        <taxon>Lysobacteraceae</taxon>
        <taxon>Stenotrophomonas</taxon>
        <taxon>Stenotrophomonas maltophilia group</taxon>
    </lineage>
</organism>
<protein>
    <submittedName>
        <fullName evidence="2">DUF4113 domain-containing protein</fullName>
    </submittedName>
</protein>
<dbReference type="Pfam" id="PF13438">
    <property type="entry name" value="DUF4113"/>
    <property type="match status" value="1"/>
</dbReference>
<accession>A0AAI9FV33</accession>
<dbReference type="AlphaFoldDB" id="A0AAI9FV33"/>
<name>A0AAI9FV33_STEMA</name>